<evidence type="ECO:0000313" key="3">
    <source>
        <dbReference type="Proteomes" id="UP000271889"/>
    </source>
</evidence>
<dbReference type="EMBL" id="UYRV01112370">
    <property type="protein sequence ID" value="VDN27465.1"/>
    <property type="molecule type" value="Genomic_DNA"/>
</dbReference>
<evidence type="ECO:0000256" key="1">
    <source>
        <dbReference type="SAM" id="MobiDB-lite"/>
    </source>
</evidence>
<feature type="compositionally biased region" description="Basic and acidic residues" evidence="1">
    <location>
        <begin position="85"/>
        <end position="100"/>
    </location>
</feature>
<keyword evidence="3" id="KW-1185">Reference proteome</keyword>
<proteinExistence type="predicted"/>
<reference evidence="2 3" key="1">
    <citation type="submission" date="2018-11" db="EMBL/GenBank/DDBJ databases">
        <authorList>
            <consortium name="Pathogen Informatics"/>
        </authorList>
    </citation>
    <scope>NUCLEOTIDE SEQUENCE [LARGE SCALE GENOMIC DNA]</scope>
</reference>
<feature type="compositionally biased region" description="Low complexity" evidence="1">
    <location>
        <begin position="19"/>
        <end position="28"/>
    </location>
</feature>
<evidence type="ECO:0000313" key="2">
    <source>
        <dbReference type="EMBL" id="VDN27465.1"/>
    </source>
</evidence>
<dbReference type="Proteomes" id="UP000271889">
    <property type="component" value="Unassembled WGS sequence"/>
</dbReference>
<organism evidence="2 3">
    <name type="scientific">Cylicostephanus goldi</name>
    <name type="common">Nematode worm</name>
    <dbReference type="NCBI Taxonomy" id="71465"/>
    <lineage>
        <taxon>Eukaryota</taxon>
        <taxon>Metazoa</taxon>
        <taxon>Ecdysozoa</taxon>
        <taxon>Nematoda</taxon>
        <taxon>Chromadorea</taxon>
        <taxon>Rhabditida</taxon>
        <taxon>Rhabditina</taxon>
        <taxon>Rhabditomorpha</taxon>
        <taxon>Strongyloidea</taxon>
        <taxon>Strongylidae</taxon>
        <taxon>Cylicostephanus</taxon>
    </lineage>
</organism>
<dbReference type="AlphaFoldDB" id="A0A3P7MDA7"/>
<gene>
    <name evidence="2" type="ORF">CGOC_LOCUS10663</name>
</gene>
<name>A0A3P7MDA7_CYLGO</name>
<sequence>METRDDGKEMPWSPDTKPRMGPRGMEPGMGDRRQQFGGEDPINGRHGPRGGDRSSGSHKFGGENRFNGTHRPRGGDSFSGSHGFGGEDRNGEMMERPMRG</sequence>
<protein>
    <submittedName>
        <fullName evidence="2">Uncharacterized protein</fullName>
    </submittedName>
</protein>
<accession>A0A3P7MDA7</accession>
<feature type="region of interest" description="Disordered" evidence="1">
    <location>
        <begin position="1"/>
        <end position="100"/>
    </location>
</feature>